<feature type="compositionally biased region" description="Basic and acidic residues" evidence="2">
    <location>
        <begin position="1517"/>
        <end position="1530"/>
    </location>
</feature>
<feature type="compositionally biased region" description="Basic and acidic residues" evidence="2">
    <location>
        <begin position="1569"/>
        <end position="1583"/>
    </location>
</feature>
<feature type="region of interest" description="Disordered" evidence="2">
    <location>
        <begin position="718"/>
        <end position="804"/>
    </location>
</feature>
<feature type="compositionally biased region" description="Basic and acidic residues" evidence="2">
    <location>
        <begin position="2819"/>
        <end position="2839"/>
    </location>
</feature>
<feature type="compositionally biased region" description="Basic and acidic residues" evidence="2">
    <location>
        <begin position="2491"/>
        <end position="2531"/>
    </location>
</feature>
<feature type="compositionally biased region" description="Basic and acidic residues" evidence="2">
    <location>
        <begin position="1645"/>
        <end position="1658"/>
    </location>
</feature>
<dbReference type="OrthoDB" id="771720at2759"/>
<feature type="compositionally biased region" description="Basic and acidic residues" evidence="2">
    <location>
        <begin position="286"/>
        <end position="338"/>
    </location>
</feature>
<evidence type="ECO:0000256" key="2">
    <source>
        <dbReference type="SAM" id="MobiDB-lite"/>
    </source>
</evidence>
<name>A0A9Q0QV63_9MAGN</name>
<feature type="region of interest" description="Disordered" evidence="2">
    <location>
        <begin position="2125"/>
        <end position="2254"/>
    </location>
</feature>
<keyword evidence="4" id="KW-1185">Reference proteome</keyword>
<feature type="compositionally biased region" description="Basic and acidic residues" evidence="2">
    <location>
        <begin position="2268"/>
        <end position="2294"/>
    </location>
</feature>
<feature type="compositionally biased region" description="Basic and acidic residues" evidence="2">
    <location>
        <begin position="145"/>
        <end position="157"/>
    </location>
</feature>
<feature type="compositionally biased region" description="Basic and acidic residues" evidence="2">
    <location>
        <begin position="2229"/>
        <end position="2245"/>
    </location>
</feature>
<feature type="compositionally biased region" description="Basic and acidic residues" evidence="2">
    <location>
        <begin position="456"/>
        <end position="466"/>
    </location>
</feature>
<feature type="compositionally biased region" description="Basic and acidic residues" evidence="2">
    <location>
        <begin position="2634"/>
        <end position="2644"/>
    </location>
</feature>
<feature type="region of interest" description="Disordered" evidence="2">
    <location>
        <begin position="444"/>
        <end position="467"/>
    </location>
</feature>
<evidence type="ECO:0000313" key="4">
    <source>
        <dbReference type="Proteomes" id="UP001141806"/>
    </source>
</evidence>
<keyword evidence="1" id="KW-0175">Coiled coil</keyword>
<feature type="compositionally biased region" description="Basic and acidic residues" evidence="2">
    <location>
        <begin position="760"/>
        <end position="769"/>
    </location>
</feature>
<feature type="compositionally biased region" description="Polar residues" evidence="2">
    <location>
        <begin position="2405"/>
        <end position="2425"/>
    </location>
</feature>
<feature type="compositionally biased region" description="Basic and acidic residues" evidence="2">
    <location>
        <begin position="2136"/>
        <end position="2155"/>
    </location>
</feature>
<feature type="region of interest" description="Disordered" evidence="2">
    <location>
        <begin position="248"/>
        <end position="344"/>
    </location>
</feature>
<organism evidence="3 4">
    <name type="scientific">Protea cynaroides</name>
    <dbReference type="NCBI Taxonomy" id="273540"/>
    <lineage>
        <taxon>Eukaryota</taxon>
        <taxon>Viridiplantae</taxon>
        <taxon>Streptophyta</taxon>
        <taxon>Embryophyta</taxon>
        <taxon>Tracheophyta</taxon>
        <taxon>Spermatophyta</taxon>
        <taxon>Magnoliopsida</taxon>
        <taxon>Proteales</taxon>
        <taxon>Proteaceae</taxon>
        <taxon>Protea</taxon>
    </lineage>
</organism>
<feature type="region of interest" description="Disordered" evidence="2">
    <location>
        <begin position="2012"/>
        <end position="2107"/>
    </location>
</feature>
<feature type="region of interest" description="Disordered" evidence="2">
    <location>
        <begin position="1450"/>
        <end position="1598"/>
    </location>
</feature>
<feature type="region of interest" description="Disordered" evidence="2">
    <location>
        <begin position="1092"/>
        <end position="1126"/>
    </location>
</feature>
<evidence type="ECO:0000256" key="1">
    <source>
        <dbReference type="SAM" id="Coils"/>
    </source>
</evidence>
<feature type="compositionally biased region" description="Polar residues" evidence="2">
    <location>
        <begin position="1301"/>
        <end position="1310"/>
    </location>
</feature>
<feature type="compositionally biased region" description="Acidic residues" evidence="2">
    <location>
        <begin position="126"/>
        <end position="138"/>
    </location>
</feature>
<feature type="compositionally biased region" description="Basic and acidic residues" evidence="2">
    <location>
        <begin position="2026"/>
        <end position="2036"/>
    </location>
</feature>
<feature type="compositionally biased region" description="Polar residues" evidence="2">
    <location>
        <begin position="2094"/>
        <end position="2107"/>
    </location>
</feature>
<feature type="coiled-coil region" evidence="1">
    <location>
        <begin position="819"/>
        <end position="846"/>
    </location>
</feature>
<feature type="compositionally biased region" description="Basic and acidic residues" evidence="2">
    <location>
        <begin position="2858"/>
        <end position="2875"/>
    </location>
</feature>
<feature type="region of interest" description="Disordered" evidence="2">
    <location>
        <begin position="501"/>
        <end position="605"/>
    </location>
</feature>
<feature type="region of interest" description="Disordered" evidence="2">
    <location>
        <begin position="964"/>
        <end position="1033"/>
    </location>
</feature>
<feature type="region of interest" description="Disordered" evidence="2">
    <location>
        <begin position="2363"/>
        <end position="2569"/>
    </location>
</feature>
<feature type="compositionally biased region" description="Basic and acidic residues" evidence="2">
    <location>
        <begin position="2047"/>
        <end position="2059"/>
    </location>
</feature>
<feature type="region of interest" description="Disordered" evidence="2">
    <location>
        <begin position="35"/>
        <end position="107"/>
    </location>
</feature>
<proteinExistence type="predicted"/>
<feature type="compositionally biased region" description="Basic and acidic residues" evidence="2">
    <location>
        <begin position="2363"/>
        <end position="2387"/>
    </location>
</feature>
<feature type="compositionally biased region" description="Basic and acidic residues" evidence="2">
    <location>
        <begin position="587"/>
        <end position="605"/>
    </location>
</feature>
<feature type="region of interest" description="Disordered" evidence="2">
    <location>
        <begin position="1056"/>
        <end position="1079"/>
    </location>
</feature>
<feature type="region of interest" description="Disordered" evidence="2">
    <location>
        <begin position="2819"/>
        <end position="2883"/>
    </location>
</feature>
<feature type="compositionally biased region" description="Basic and acidic residues" evidence="2">
    <location>
        <begin position="2082"/>
        <end position="2093"/>
    </location>
</feature>
<sequence>MFHIPSTKFMIEDTISDKSEQKIGNVEISNIETVHSNEAWNGENENPDDDVDIPLVAEETRPDKSEQEAGKLEENFSSELEEKSRETIDSKEEMTDEKPVEYELQDSECLKSPLVTLATEGSYFQEQDEPEKTEDTSETESANIGKDKCNEAKPQDKILETAERTISEKAKDDENTETKLYVSSIKDGEGLERESKKLLLPLTNSSIEENEDKKGSSVIEPTENIEVTEIIEAEENCIWEIPKDVEASIQSFPTDEPEEEKLEKSLDVVPEAVEPATSHAEAQRSTSEKEEKSIKTIEENFNEESKEGKINWDDEGRGQGRQKDENPTEVDQSQKIDTMEIENPNMKTGSVLVAHSLSKGTIQEACEQQEDVSNIEVEEQVHDENRNAPVEDNNIEEEFKATQKMESTIFEQGKTIDGAQKLELISQVSGMEVQETVKVCELDSKEKSPENYVSQKIEEQNEKNEENSEIVIGKTLTEGEVERLIIEEDRTIPVQEIVLFGNQTDGQNSEVEEKNEGPEFNGEEQDCKTNDTDKATKNEIINKEVSAEPKVAAVEEDTEKHIMEESTDMVHPTESIREPLEEISQEGEFKKQHEEEVHKGPDRECEVLEKFSTGVNTESQKLVENRAVNDHSAPSIQEETVIGSCQEDEVSEGLEGTSVGEKTEKAILEEYGAVTDTCTFSVVRETVKERSEEDEKDAEKLKEDVKFTDHKVGTLKNIEDTNKNVDASGDTETSREEILQKEHSQKFAVNEEQMEEDLEEPKNNNERSEVASARTSQQAEQEGELLVDGSNLASEEKSPIATETSWTSLQHLDVKGVKLEETTIQSDNAENMLKVEKQDADEGNQEIDSEMKAEVSDTIAGFEYKGIETTTGKEITTTETPFDNRWEETLQGSSMLAPERQELDSIEESKELKDETSMQDKNLEIPNLAKSTVEISIQEEYPWKHEDVSKMGTDKIGKENLNEVLNENDSARENKLPDSYPEKNIAELKEAEEINKEESTELTKLRENSRTEILKEEEKQQESSDEVEFDGEKPFDAVSKGVESLETNSSCANIEQDVLDQEDPIKNLDEIPEGDGIGSEKIENVGILLEAGDQSHERNEGFDPTDNRALQESIENVDPNQKPEREYETVAEHQSHETLPGAKENRIKEYNRDVEDHNTISIEYQMAMKRLQEEEKDSMNLEDIGLKVEAELQTGKKDIPDEATKTAIFIEIARNGHDKAERSQNISKWSVEEESNAKDLHKVSIADGIVNEVHYTALLPVEKCNEEIYNDVKTEKLNLKTLEFPNKRLEASPITEPSEGDVTQRQTSEDIANISKSVPEISEEMIQEDIFKEAVKSNDQLSIASNAAITEQVTSQESEPEGGKLVWESNIGSEEKCQGTVETGSMGEEVKEVKLDQNSDSWIQLPSEGENMHKESQKLEKIGASEIEAEIKRSSDAVAESEYQVVKAITEADTTANRPPLVEESEENLQKTPVPGFEQELGSRTTNKKIRDEMPKADEPLGENNSVGLFTPEETEDVCRQREEHMDLEQASKMGFQDIKKGSPNEQEEKDEKPDEACKLYCETTASASKDDDSFQEREKNTKLNEACDFGRTETPREEEYEILVSQKEESEGIKFEIPFNEAEIPRFISEEQEAEPPSSINKIDMSKIKDEAGKDLDASPTPKSPAEEVPEEEAVNQPKGVTQLLPKELIHGTNETNEENREGAAEDKNVVKGPIEVQKHNNTSTNLVCNPGNIMGDLHPTDQEVPTNDSNALSLINASQEQAPEKRSQITEDDEGHALEFANQATGEVNLPKGATEGDPAKDEVVVKEISNKECEKMNNYRCVQENMAAFSYVEQAIAERNFRDNPNEHDTTTNVVIEDHNHYPPCVGEETAKNVHQENDMEEKVGEIAPTLEVENKSQALGAIEDQEEKKKVANETSEILNEDVSEGLEKACASATIEETRMAKDPCLVSIQEQTNTESQYKVEKEGKKANDTKIKLDLADQTRGLDEEDLQYKANEVKSSEVVLVEQQPVTLPSTNEVDAMTIKDEADKDLDISPTSNSPAEEAPKEEVVNKPKEIMQLVPKEMSHGINETNENNKGAAEDKNVSKEINKVQNPNDTSSNLASNLGDIVEDLHLKDQEVPISISASSAMETSNEHVPEKEGHMTEDEDRHGLAIVEQANSEVNQPREETEGDPIKDEVQAEEILYKGGEKMNHYNNVQEKTSRNEGGETPVREQEDMIVFSSVDHATREQSIKDSPKDHDTTSNLVIEEQSLVKEPNVECVGEETVKRTRQDEKKRKKVDETETNLEAKDNCQASGDIEDQMEKITEINDIPKCEILNEEVPEGLEKDVTTENIEKQKMEENRTTKDLCLVSIGEETCKENHHEDKKEGNKINDVEIKLHLDDQSQEELSGGDLGDKANETNKTTNCQTLNDEVSQGTENDGSSEKTDKQIIEDKAIKETFLAAIEEETTKKAHQGEETDEPEVEKEAINLEPKDQNHETSSQNNATEDHILNEEVKSSHFVPVDHDLETTPSTDEKMDIMTMKEDNAVSSTPNTPAKEAPETEAVNEPQEVPHHEPPELIDESIITNEENTESATEAKIVAEEFIEVGKLKTTSSDLASNPSNIGEDLHPKDQEVPPNKFNASSVNEVSQEKTPKKEGNMTEDEERNSWVLIKQETDETSLETGEMEVYIINNEAPAQEILKKEAEKMNDTDANIANGGREIPMPEHQQRAIFSSIDQAIAESSIRDSPDVPDTTSNLVFDKQSQVKTSLMHEVQIHENEKTKGTNLEDSDSLNEKLSHLSDAQPSNKELPQKVDTVKLPEVTEISQNIEKLERALDATREESTQKKISTEQKDISSVPQHSIGKSLQEDEVQDQRDGKALGTKSKEKGVEYGGDSTLEDVTEEPKLLDTGMVSLCDLLKSTKDSSHMVAGNTDSAPPANKGDLQYKEQQIIQGEKDKIMEEETDDGQEEENYHKEMHSGSNLPVLLEVPRNADVKPTHKKSHKILSGVGSKVKYSIAKIKNVISCTHPPPEATFTKLRK</sequence>
<feature type="compositionally biased region" description="Basic and acidic residues" evidence="2">
    <location>
        <begin position="1489"/>
        <end position="1499"/>
    </location>
</feature>
<feature type="compositionally biased region" description="Basic and acidic residues" evidence="2">
    <location>
        <begin position="969"/>
        <end position="1022"/>
    </location>
</feature>
<feature type="region of interest" description="Disordered" evidence="2">
    <location>
        <begin position="2267"/>
        <end position="2295"/>
    </location>
</feature>
<feature type="compositionally biased region" description="Polar residues" evidence="2">
    <location>
        <begin position="2012"/>
        <end position="2021"/>
    </location>
</feature>
<feature type="region of interest" description="Disordered" evidence="2">
    <location>
        <begin position="1290"/>
        <end position="1310"/>
    </location>
</feature>
<dbReference type="Proteomes" id="UP001141806">
    <property type="component" value="Unassembled WGS sequence"/>
</dbReference>
<feature type="compositionally biased region" description="Polar residues" evidence="2">
    <location>
        <begin position="2596"/>
        <end position="2608"/>
    </location>
</feature>
<feature type="compositionally biased region" description="Basic and acidic residues" evidence="2">
    <location>
        <begin position="732"/>
        <end position="745"/>
    </location>
</feature>
<accession>A0A9Q0QV63</accession>
<feature type="compositionally biased region" description="Basic and acidic residues" evidence="2">
    <location>
        <begin position="1589"/>
        <end position="1598"/>
    </location>
</feature>
<feature type="region of interest" description="Disordered" evidence="2">
    <location>
        <begin position="2595"/>
        <end position="2650"/>
    </location>
</feature>
<feature type="compositionally biased region" description="Basic and acidic residues" evidence="2">
    <location>
        <begin position="2427"/>
        <end position="2442"/>
    </location>
</feature>
<feature type="region of interest" description="Disordered" evidence="2">
    <location>
        <begin position="120"/>
        <end position="157"/>
    </location>
</feature>
<feature type="region of interest" description="Disordered" evidence="2">
    <location>
        <begin position="1716"/>
        <end position="1740"/>
    </location>
</feature>
<gene>
    <name evidence="3" type="ORF">NE237_006297</name>
</gene>
<feature type="compositionally biased region" description="Basic and acidic residues" evidence="2">
    <location>
        <begin position="58"/>
        <end position="101"/>
    </location>
</feature>
<dbReference type="EMBL" id="JAMYWD010000004">
    <property type="protein sequence ID" value="KAJ4973123.1"/>
    <property type="molecule type" value="Genomic_DNA"/>
</dbReference>
<feature type="region of interest" description="Disordered" evidence="2">
    <location>
        <begin position="1615"/>
        <end position="1686"/>
    </location>
</feature>
<feature type="compositionally biased region" description="Basic and acidic residues" evidence="2">
    <location>
        <begin position="525"/>
        <end position="547"/>
    </location>
</feature>
<feature type="compositionally biased region" description="Basic and acidic residues" evidence="2">
    <location>
        <begin position="2168"/>
        <end position="2196"/>
    </location>
</feature>
<feature type="compositionally biased region" description="Basic and acidic residues" evidence="2">
    <location>
        <begin position="2452"/>
        <end position="2461"/>
    </location>
</feature>
<reference evidence="3" key="1">
    <citation type="journal article" date="2023" name="Plant J.">
        <title>The genome of the king protea, Protea cynaroides.</title>
        <authorList>
            <person name="Chang J."/>
            <person name="Duong T.A."/>
            <person name="Schoeman C."/>
            <person name="Ma X."/>
            <person name="Roodt D."/>
            <person name="Barker N."/>
            <person name="Li Z."/>
            <person name="Van de Peer Y."/>
            <person name="Mizrachi E."/>
        </authorList>
    </citation>
    <scope>NUCLEOTIDE SEQUENCE</scope>
    <source>
        <tissue evidence="3">Young leaves</tissue>
    </source>
</reference>
<comment type="caution">
    <text evidence="3">The sequence shown here is derived from an EMBL/GenBank/DDBJ whole genome shotgun (WGS) entry which is preliminary data.</text>
</comment>
<protein>
    <submittedName>
        <fullName evidence="3">Uncharacterized protein</fullName>
    </submittedName>
</protein>
<feature type="region of interest" description="Disordered" evidence="2">
    <location>
        <begin position="624"/>
        <end position="658"/>
    </location>
</feature>
<evidence type="ECO:0000313" key="3">
    <source>
        <dbReference type="EMBL" id="KAJ4973123.1"/>
    </source>
</evidence>
<feature type="compositionally biased region" description="Polar residues" evidence="2">
    <location>
        <begin position="2840"/>
        <end position="2850"/>
    </location>
</feature>
<feature type="compositionally biased region" description="Basic and acidic residues" evidence="2">
    <location>
        <begin position="2469"/>
        <end position="2482"/>
    </location>
</feature>
<feature type="compositionally biased region" description="Basic and acidic residues" evidence="2">
    <location>
        <begin position="2204"/>
        <end position="2219"/>
    </location>
</feature>